<dbReference type="RefSeq" id="WP_143533835.1">
    <property type="nucleotide sequence ID" value="NZ_CP007514.1"/>
</dbReference>
<protein>
    <recommendedName>
        <fullName evidence="3">N-acetyltransferase domain-containing protein</fullName>
    </recommendedName>
</protein>
<evidence type="ECO:0008006" key="3">
    <source>
        <dbReference type="Google" id="ProtNLM"/>
    </source>
</evidence>
<name>A0AB35T0H5_RUBRA</name>
<organism evidence="1 2">
    <name type="scientific">Rubrobacter radiotolerans</name>
    <name type="common">Arthrobacter radiotolerans</name>
    <dbReference type="NCBI Taxonomy" id="42256"/>
    <lineage>
        <taxon>Bacteria</taxon>
        <taxon>Bacillati</taxon>
        <taxon>Actinomycetota</taxon>
        <taxon>Rubrobacteria</taxon>
        <taxon>Rubrobacterales</taxon>
        <taxon>Rubrobacteraceae</taxon>
        <taxon>Rubrobacter</taxon>
    </lineage>
</organism>
<sequence>MMRGRVPRLRASSFVPVVQEVSPEDAWGLPELGEAVLHWTGGEGEAGEWISETRREWGNCGFKLSRGEECLGFVLFGPPGRLPGSLDYPFEACSAACSAPDEGALLACLAGDGRTAKRLLVRMLRDLRGRGVRRVEAIASDGARRNHAATGTLLRAGWRPVDRALFCGRFYTLLELDLAGTVETGERARTFIGQVGQVRLPQLGRREAPGALAARTLDEVRLAFEESSPGERGC</sequence>
<dbReference type="EMBL" id="JAWXXX010000001">
    <property type="protein sequence ID" value="MDX5893349.1"/>
    <property type="molecule type" value="Genomic_DNA"/>
</dbReference>
<dbReference type="SUPFAM" id="SSF55729">
    <property type="entry name" value="Acyl-CoA N-acyltransferases (Nat)"/>
    <property type="match status" value="1"/>
</dbReference>
<evidence type="ECO:0000313" key="2">
    <source>
        <dbReference type="Proteomes" id="UP001281130"/>
    </source>
</evidence>
<gene>
    <name evidence="1" type="ORF">SIL72_04830</name>
</gene>
<reference evidence="1" key="1">
    <citation type="submission" date="2023-11" db="EMBL/GenBank/DDBJ databases">
        <title>MicrobeMod: A computational toolkit for identifying prokaryotic methylation and restriction-modification with nanopore sequencing.</title>
        <authorList>
            <person name="Crits-Christoph A."/>
            <person name="Kang S.C."/>
            <person name="Lee H."/>
            <person name="Ostrov N."/>
        </authorList>
    </citation>
    <scope>NUCLEOTIDE SEQUENCE</scope>
    <source>
        <strain evidence="1">ATCC 51242</strain>
    </source>
</reference>
<evidence type="ECO:0000313" key="1">
    <source>
        <dbReference type="EMBL" id="MDX5893349.1"/>
    </source>
</evidence>
<accession>A0AB35T0H5</accession>
<dbReference type="Proteomes" id="UP001281130">
    <property type="component" value="Unassembled WGS sequence"/>
</dbReference>
<dbReference type="AlphaFoldDB" id="A0AB35T0H5"/>
<proteinExistence type="predicted"/>
<comment type="caution">
    <text evidence="1">The sequence shown here is derived from an EMBL/GenBank/DDBJ whole genome shotgun (WGS) entry which is preliminary data.</text>
</comment>
<dbReference type="InterPro" id="IPR016181">
    <property type="entry name" value="Acyl_CoA_acyltransferase"/>
</dbReference>